<comment type="similarity">
    <text evidence="2">Belongs to the WD repeat ARPC1 family.</text>
</comment>
<dbReference type="Gene3D" id="2.130.10.10">
    <property type="entry name" value="YVTN repeat-like/Quinoprotein amine dehydrogenase"/>
    <property type="match status" value="1"/>
</dbReference>
<dbReference type="AlphaFoldDB" id="A0A836CE76"/>
<keyword evidence="7" id="KW-0206">Cytoskeleton</keyword>
<evidence type="ECO:0000313" key="11">
    <source>
        <dbReference type="EMBL" id="KAG5182487.1"/>
    </source>
</evidence>
<dbReference type="SUPFAM" id="SSF50978">
    <property type="entry name" value="WD40 repeat-like"/>
    <property type="match status" value="1"/>
</dbReference>
<evidence type="ECO:0000256" key="3">
    <source>
        <dbReference type="ARBA" id="ARBA00022490"/>
    </source>
</evidence>
<keyword evidence="4 10" id="KW-0853">WD repeat</keyword>
<dbReference type="Proteomes" id="UP000664859">
    <property type="component" value="Unassembled WGS sequence"/>
</dbReference>
<gene>
    <name evidence="11" type="ORF">JKP88DRAFT_269929</name>
</gene>
<keyword evidence="3" id="KW-0963">Cytoplasm</keyword>
<protein>
    <recommendedName>
        <fullName evidence="8">Arp2/3 complex 41 kDa subunit</fullName>
    </recommendedName>
    <alternativeName>
        <fullName evidence="9">p41-ARC</fullName>
    </alternativeName>
</protein>
<evidence type="ECO:0000256" key="9">
    <source>
        <dbReference type="ARBA" id="ARBA00041789"/>
    </source>
</evidence>
<dbReference type="GO" id="GO:0005885">
    <property type="term" value="C:Arp2/3 protein complex"/>
    <property type="evidence" value="ECO:0007669"/>
    <property type="project" value="InterPro"/>
</dbReference>
<comment type="caution">
    <text evidence="11">The sequence shown here is derived from an EMBL/GenBank/DDBJ whole genome shotgun (WGS) entry which is preliminary data.</text>
</comment>
<evidence type="ECO:0000256" key="2">
    <source>
        <dbReference type="ARBA" id="ARBA00006260"/>
    </source>
</evidence>
<name>A0A836CE76_9STRA</name>
<dbReference type="InterPro" id="IPR001680">
    <property type="entry name" value="WD40_rpt"/>
</dbReference>
<dbReference type="InterPro" id="IPR017383">
    <property type="entry name" value="ARPC1"/>
</dbReference>
<evidence type="ECO:0000256" key="8">
    <source>
        <dbReference type="ARBA" id="ARBA00041244"/>
    </source>
</evidence>
<evidence type="ECO:0000256" key="1">
    <source>
        <dbReference type="ARBA" id="ARBA00004245"/>
    </source>
</evidence>
<feature type="repeat" description="WD" evidence="10">
    <location>
        <begin position="55"/>
        <end position="89"/>
    </location>
</feature>
<dbReference type="GO" id="GO:0051015">
    <property type="term" value="F:actin filament binding"/>
    <property type="evidence" value="ECO:0007669"/>
    <property type="project" value="TreeGrafter"/>
</dbReference>
<dbReference type="OrthoDB" id="406844at2759"/>
<evidence type="ECO:0000256" key="7">
    <source>
        <dbReference type="ARBA" id="ARBA00023212"/>
    </source>
</evidence>
<dbReference type="InterPro" id="IPR015943">
    <property type="entry name" value="WD40/YVTN_repeat-like_dom_sf"/>
</dbReference>
<dbReference type="PANTHER" id="PTHR10709">
    <property type="entry name" value="ACTIN-RELATED PROTEIN 2/3 COMPLEX SUBUNIT 1"/>
    <property type="match status" value="1"/>
</dbReference>
<proteinExistence type="inferred from homology"/>
<dbReference type="GO" id="GO:0034314">
    <property type="term" value="P:Arp2/3 complex-mediated actin nucleation"/>
    <property type="evidence" value="ECO:0007669"/>
    <property type="project" value="InterPro"/>
</dbReference>
<sequence>MVRAHQIVPQAAGITCHAWNSTGDMLALCPNNNELHIYEGCNSADMASWRRAHVLAEHDMIISGISWSHANNKIVTCSHDRNAFVWKFDAAANRWVPTLCVLRIDRAALSVEWSPDGTKFAVGSGSKSVPVCFHDNSQYTDWYVSKMIKKHKSTVIQVAWHPNSQIIATVCSDRRCRVISATMQEVDATADAGPFGQPAAFGEVYPNAEYPCAGWAVAAAWSPSGTKLCFAAHDSSIHIVDYAAGGTVCAVNYSLLPLSAVMFLGEGAVVGGGHDMEPLLFSRDAQGGWAMKTRLDTDFSASRKGSQQAAVTKISAARAMFQAKTTRGEEASDGVSATFKTTHRNAITCIRAVPSGGGGGGGGGGQFSTTALDGQIAMWETSSLNVDMGALRI</sequence>
<dbReference type="Pfam" id="PF00400">
    <property type="entry name" value="WD40"/>
    <property type="match status" value="2"/>
</dbReference>
<keyword evidence="6" id="KW-0009">Actin-binding</keyword>
<dbReference type="InterPro" id="IPR036322">
    <property type="entry name" value="WD40_repeat_dom_sf"/>
</dbReference>
<dbReference type="EMBL" id="JAFCMP010000246">
    <property type="protein sequence ID" value="KAG5182487.1"/>
    <property type="molecule type" value="Genomic_DNA"/>
</dbReference>
<dbReference type="PROSITE" id="PS50082">
    <property type="entry name" value="WD_REPEATS_2"/>
    <property type="match status" value="1"/>
</dbReference>
<evidence type="ECO:0000313" key="12">
    <source>
        <dbReference type="Proteomes" id="UP000664859"/>
    </source>
</evidence>
<dbReference type="PANTHER" id="PTHR10709:SF2">
    <property type="entry name" value="ACTIN-RELATED PROTEIN 2_3 COMPLEX SUBUNIT"/>
    <property type="match status" value="1"/>
</dbReference>
<keyword evidence="5" id="KW-0677">Repeat</keyword>
<reference evidence="11" key="1">
    <citation type="submission" date="2021-02" db="EMBL/GenBank/DDBJ databases">
        <title>First Annotated Genome of the Yellow-green Alga Tribonema minus.</title>
        <authorList>
            <person name="Mahan K.M."/>
        </authorList>
    </citation>
    <scope>NUCLEOTIDE SEQUENCE</scope>
    <source>
        <strain evidence="11">UTEX B ZZ1240</strain>
    </source>
</reference>
<evidence type="ECO:0000256" key="5">
    <source>
        <dbReference type="ARBA" id="ARBA00022737"/>
    </source>
</evidence>
<evidence type="ECO:0000256" key="6">
    <source>
        <dbReference type="ARBA" id="ARBA00023203"/>
    </source>
</evidence>
<evidence type="ECO:0000256" key="4">
    <source>
        <dbReference type="ARBA" id="ARBA00022574"/>
    </source>
</evidence>
<organism evidence="11 12">
    <name type="scientific">Tribonema minus</name>
    <dbReference type="NCBI Taxonomy" id="303371"/>
    <lineage>
        <taxon>Eukaryota</taxon>
        <taxon>Sar</taxon>
        <taxon>Stramenopiles</taxon>
        <taxon>Ochrophyta</taxon>
        <taxon>PX clade</taxon>
        <taxon>Xanthophyceae</taxon>
        <taxon>Tribonematales</taxon>
        <taxon>Tribonemataceae</taxon>
        <taxon>Tribonema</taxon>
    </lineage>
</organism>
<accession>A0A836CE76</accession>
<keyword evidence="12" id="KW-1185">Reference proteome</keyword>
<dbReference type="SMART" id="SM00320">
    <property type="entry name" value="WD40"/>
    <property type="match status" value="5"/>
</dbReference>
<comment type="subcellular location">
    <subcellularLocation>
        <location evidence="1">Cytoplasm</location>
        <location evidence="1">Cytoskeleton</location>
    </subcellularLocation>
</comment>
<evidence type="ECO:0000256" key="10">
    <source>
        <dbReference type="PROSITE-ProRule" id="PRU00221"/>
    </source>
</evidence>